<evidence type="ECO:0000313" key="3">
    <source>
        <dbReference type="Proteomes" id="UP001523219"/>
    </source>
</evidence>
<dbReference type="Proteomes" id="UP001523219">
    <property type="component" value="Unassembled WGS sequence"/>
</dbReference>
<feature type="compositionally biased region" description="Gly residues" evidence="1">
    <location>
        <begin position="531"/>
        <end position="545"/>
    </location>
</feature>
<name>A0ABT0ZAR5_9ACTN</name>
<feature type="region of interest" description="Disordered" evidence="1">
    <location>
        <begin position="424"/>
        <end position="604"/>
    </location>
</feature>
<comment type="caution">
    <text evidence="2">The sequence shown here is derived from an EMBL/GenBank/DDBJ whole genome shotgun (WGS) entry which is preliminary data.</text>
</comment>
<dbReference type="RefSeq" id="WP_252422120.1">
    <property type="nucleotide sequence ID" value="NZ_JAMWMR010000002.1"/>
</dbReference>
<dbReference type="EMBL" id="JAMWMR010000002">
    <property type="protein sequence ID" value="MCN9239911.1"/>
    <property type="molecule type" value="Genomic_DNA"/>
</dbReference>
<proteinExistence type="predicted"/>
<gene>
    <name evidence="2" type="ORF">NGF19_03765</name>
</gene>
<feature type="compositionally biased region" description="Basic and acidic residues" evidence="1">
    <location>
        <begin position="475"/>
        <end position="488"/>
    </location>
</feature>
<evidence type="ECO:0008006" key="4">
    <source>
        <dbReference type="Google" id="ProtNLM"/>
    </source>
</evidence>
<feature type="compositionally biased region" description="Basic and acidic residues" evidence="1">
    <location>
        <begin position="558"/>
        <end position="599"/>
    </location>
</feature>
<organism evidence="2 3">
    <name type="scientific">Streptomyces macrolidinus</name>
    <dbReference type="NCBI Taxonomy" id="2952607"/>
    <lineage>
        <taxon>Bacteria</taxon>
        <taxon>Bacillati</taxon>
        <taxon>Actinomycetota</taxon>
        <taxon>Actinomycetes</taxon>
        <taxon>Kitasatosporales</taxon>
        <taxon>Streptomycetaceae</taxon>
        <taxon>Streptomyces</taxon>
    </lineage>
</organism>
<reference evidence="2 3" key="1">
    <citation type="submission" date="2022-05" db="EMBL/GenBank/DDBJ databases">
        <title>Streptomyces sp. nov. RY43-2 isolated from soil of a peat swamp forest.</title>
        <authorList>
            <person name="Kanchanasin P."/>
            <person name="Tanasupawat S."/>
            <person name="Phongsopitanun W."/>
        </authorList>
    </citation>
    <scope>NUCLEOTIDE SEQUENCE [LARGE SCALE GENOMIC DNA]</scope>
    <source>
        <strain evidence="2 3">RY43-2</strain>
    </source>
</reference>
<protein>
    <recommendedName>
        <fullName evidence="4">WXG100 family type VII secretion target</fullName>
    </recommendedName>
</protein>
<evidence type="ECO:0000256" key="1">
    <source>
        <dbReference type="SAM" id="MobiDB-lite"/>
    </source>
</evidence>
<sequence>MINPGEIPQYTGDFDKLSTAVTALRTHAIGIRNKGQDVHSRFQATAAYYKAPEADQLFSSTQPVMDTADDFAADIESLADALDTFISEAKPYAKRLERLKEKAIAFVGSVEGDDDWTDDQDKVDAQKALMDGVAVAVAGFQEAERTAATKINAISPALCRPGWVVDDGSHAPGMYGLSASTMKDAKELPWGSAEGRTYERWSLDWWGHGIKSWAWDGFVKDGLWGSFIGLGILEDNLLGVNGSVAQHETWDRLKRTAVGTYAYGMDAVGLGDHLSDWQRGSEAYTKEFGKQFVAYDMWNEDPARAHGLTTFNLITVVGGTAGALTWLGRGSRVAEAAGTVARAADFLDPISGTARAARALSDLPKISETLARVSEHLKLPKTKFPDGALDDLSNRYRVDKDGNFIALKPDGTPDTSLARHELAAGDRVSIAQPRDRELAGVGGRATEATDRSGASRHMPPHSSHGATEASLHSSRPHEAAEAGARAEHATGAAYSSSQPPGQTVREAGGHAASGEGHSGRPAGRGAVERSGGAGGAGRSGSTGVGHGHDAHGSGPGHDSADHDAAGTHEAHDPPTKDDSSAETHEHHSEGEGNVTRRELPPGTAERTLRQMRAMRHSRARYKGAEDYLREMVGGAPERHYRVPTHDHPYYPVRAPMGRYVDVPVDMPGGRTLAIEVKHYLEWRTVTLKDGSTRNVRGEVPLDKRIIEEINKDLTLRRQDPKFDPRWVFLHAPPSEALRKYLIQARIIFVEYGPAPKQR</sequence>
<evidence type="ECO:0000313" key="2">
    <source>
        <dbReference type="EMBL" id="MCN9239911.1"/>
    </source>
</evidence>
<accession>A0ABT0ZAR5</accession>
<keyword evidence="3" id="KW-1185">Reference proteome</keyword>